<keyword evidence="3" id="KW-1185">Reference proteome</keyword>
<keyword evidence="1" id="KW-1133">Transmembrane helix</keyword>
<evidence type="ECO:0000313" key="2">
    <source>
        <dbReference type="EMBL" id="MBE0348381.1"/>
    </source>
</evidence>
<gene>
    <name evidence="2" type="ORF">PPEP_b0097</name>
</gene>
<sequence length="42" mass="4974">MVGADLFRDVCCMDRRVKRLLPVGLVWWKRIYSAMFAVWIAT</sequence>
<dbReference type="Proteomes" id="UP000660708">
    <property type="component" value="Unassembled WGS sequence"/>
</dbReference>
<keyword evidence="1" id="KW-0472">Membrane</keyword>
<evidence type="ECO:0000313" key="3">
    <source>
        <dbReference type="Proteomes" id="UP000660708"/>
    </source>
</evidence>
<reference evidence="2 3" key="1">
    <citation type="submission" date="2015-06" db="EMBL/GenBank/DDBJ databases">
        <title>Genome sequence of Pseudoalteromonas peptidolytica.</title>
        <authorList>
            <person name="Xie B.-B."/>
            <person name="Rong J.-C."/>
            <person name="Qin Q.-L."/>
            <person name="Zhang Y.-Z."/>
        </authorList>
    </citation>
    <scope>NUCLEOTIDE SEQUENCE [LARGE SCALE GENOMIC DNA]</scope>
    <source>
        <strain evidence="2 3">F12-50-A1</strain>
    </source>
</reference>
<keyword evidence="1" id="KW-0812">Transmembrane</keyword>
<accession>A0A8I0MYV9</accession>
<evidence type="ECO:0000256" key="1">
    <source>
        <dbReference type="SAM" id="Phobius"/>
    </source>
</evidence>
<organism evidence="2 3">
    <name type="scientific">Pseudoalteromonas peptidolytica F12-50-A1</name>
    <dbReference type="NCBI Taxonomy" id="1315280"/>
    <lineage>
        <taxon>Bacteria</taxon>
        <taxon>Pseudomonadati</taxon>
        <taxon>Pseudomonadota</taxon>
        <taxon>Gammaproteobacteria</taxon>
        <taxon>Alteromonadales</taxon>
        <taxon>Pseudoalteromonadaceae</taxon>
        <taxon>Pseudoalteromonas</taxon>
    </lineage>
</organism>
<feature type="transmembrane region" description="Helical" evidence="1">
    <location>
        <begin position="20"/>
        <end position="41"/>
    </location>
</feature>
<proteinExistence type="predicted"/>
<dbReference type="AlphaFoldDB" id="A0A8I0MYV9"/>
<dbReference type="EMBL" id="AQHF01000033">
    <property type="protein sequence ID" value="MBE0348381.1"/>
    <property type="molecule type" value="Genomic_DNA"/>
</dbReference>
<comment type="caution">
    <text evidence="2">The sequence shown here is derived from an EMBL/GenBank/DDBJ whole genome shotgun (WGS) entry which is preliminary data.</text>
</comment>
<name>A0A8I0MYV9_9GAMM</name>
<protein>
    <submittedName>
        <fullName evidence="2">Uncharacterized protein</fullName>
    </submittedName>
</protein>